<dbReference type="EMBL" id="JABAHY010000014">
    <property type="protein sequence ID" value="NLS10758.1"/>
    <property type="molecule type" value="Genomic_DNA"/>
</dbReference>
<dbReference type="InterPro" id="IPR001638">
    <property type="entry name" value="Solute-binding_3/MltF_N"/>
</dbReference>
<organism evidence="3 4">
    <name type="scientific">Nesterenkonia sedimenti</name>
    <dbReference type="NCBI Taxonomy" id="1463632"/>
    <lineage>
        <taxon>Bacteria</taxon>
        <taxon>Bacillati</taxon>
        <taxon>Actinomycetota</taxon>
        <taxon>Actinomycetes</taxon>
        <taxon>Micrococcales</taxon>
        <taxon>Micrococcaceae</taxon>
        <taxon>Nesterenkonia</taxon>
    </lineage>
</organism>
<accession>A0A7X8TL99</accession>
<evidence type="ECO:0000313" key="3">
    <source>
        <dbReference type="EMBL" id="NLS10758.1"/>
    </source>
</evidence>
<dbReference type="AlphaFoldDB" id="A0A7X8TL99"/>
<keyword evidence="4" id="KW-1185">Reference proteome</keyword>
<dbReference type="SUPFAM" id="SSF53850">
    <property type="entry name" value="Periplasmic binding protein-like II"/>
    <property type="match status" value="1"/>
</dbReference>
<evidence type="ECO:0000313" key="4">
    <source>
        <dbReference type="Proteomes" id="UP000523139"/>
    </source>
</evidence>
<proteinExistence type="predicted"/>
<protein>
    <submittedName>
        <fullName evidence="3">Transporter substrate-binding domain-containing protein</fullName>
    </submittedName>
</protein>
<name>A0A7X8TL99_9MICC</name>
<feature type="domain" description="Solute-binding protein family 3/N-terminal" evidence="2">
    <location>
        <begin position="24"/>
        <end position="107"/>
    </location>
</feature>
<sequence length="144" mass="15649">MAAGCANYPADPEDSLETARGSQLQVGVTENPPWVEIDDDDKPFGLEAELIIDYAERLDAEVAWTVGSESELIGLLDSHQLDVVIGGFDENTPWQSEAATTRPYGTASDGTGRVLLVEMGENALLSDMERYLIDTEDERAGEMP</sequence>
<comment type="caution">
    <text evidence="3">The sequence shown here is derived from an EMBL/GenBank/DDBJ whole genome shotgun (WGS) entry which is preliminary data.</text>
</comment>
<gene>
    <name evidence="3" type="ORF">HGQ17_12300</name>
</gene>
<dbReference type="Pfam" id="PF00497">
    <property type="entry name" value="SBP_bac_3"/>
    <property type="match status" value="1"/>
</dbReference>
<dbReference type="Gene3D" id="3.40.190.10">
    <property type="entry name" value="Periplasmic binding protein-like II"/>
    <property type="match status" value="1"/>
</dbReference>
<evidence type="ECO:0000259" key="2">
    <source>
        <dbReference type="Pfam" id="PF00497"/>
    </source>
</evidence>
<dbReference type="Proteomes" id="UP000523139">
    <property type="component" value="Unassembled WGS sequence"/>
</dbReference>
<feature type="region of interest" description="Disordered" evidence="1">
    <location>
        <begin position="1"/>
        <end position="25"/>
    </location>
</feature>
<reference evidence="3 4" key="1">
    <citation type="submission" date="2020-04" db="EMBL/GenBank/DDBJ databases">
        <title>Nesterenkonia sp. nov., isolated from marine sediment.</title>
        <authorList>
            <person name="Zhang G."/>
        </authorList>
    </citation>
    <scope>NUCLEOTIDE SEQUENCE [LARGE SCALE GENOMIC DNA]</scope>
    <source>
        <strain evidence="3 4">MY13</strain>
    </source>
</reference>
<dbReference type="RefSeq" id="WP_168888244.1">
    <property type="nucleotide sequence ID" value="NZ_JABAHY010000014.1"/>
</dbReference>
<evidence type="ECO:0000256" key="1">
    <source>
        <dbReference type="SAM" id="MobiDB-lite"/>
    </source>
</evidence>